<dbReference type="Proteomes" id="UP000030640">
    <property type="component" value="Unassembled WGS sequence"/>
</dbReference>
<evidence type="ECO:0000313" key="2">
    <source>
        <dbReference type="Proteomes" id="UP000030640"/>
    </source>
</evidence>
<evidence type="ECO:0000313" key="1">
    <source>
        <dbReference type="EMBL" id="EUD64290.1"/>
    </source>
</evidence>
<dbReference type="VEuPathDB" id="PlasmoDB:C922_05335"/>
<dbReference type="RefSeq" id="XP_008819128.1">
    <property type="nucleotide sequence ID" value="XM_008820906.1"/>
</dbReference>
<proteinExistence type="predicted"/>
<name>W6ZYB6_9APIC</name>
<protein>
    <submittedName>
        <fullName evidence="1">Uncharacterized protein</fullName>
    </submittedName>
</protein>
<reference evidence="1 2" key="1">
    <citation type="submission" date="2013-02" db="EMBL/GenBank/DDBJ databases">
        <title>The Genome Sequence of Plasmodium inui San Antonio 1.</title>
        <authorList>
            <consortium name="The Broad Institute Genome Sequencing Platform"/>
            <consortium name="The Broad Institute Genome Sequencing Center for Infectious Disease"/>
            <person name="Neafsey D."/>
            <person name="Cheeseman I."/>
            <person name="Volkman S."/>
            <person name="Adams J."/>
            <person name="Walker B."/>
            <person name="Young S.K."/>
            <person name="Zeng Q."/>
            <person name="Gargeya S."/>
            <person name="Fitzgerald M."/>
            <person name="Haas B."/>
            <person name="Abouelleil A."/>
            <person name="Alvarado L."/>
            <person name="Arachchi H.M."/>
            <person name="Berlin A.M."/>
            <person name="Chapman S.B."/>
            <person name="Dewar J."/>
            <person name="Goldberg J."/>
            <person name="Griggs A."/>
            <person name="Gujja S."/>
            <person name="Hansen M."/>
            <person name="Howarth C."/>
            <person name="Imamovic A."/>
            <person name="Larimer J."/>
            <person name="McCowan C."/>
            <person name="Murphy C."/>
            <person name="Neiman D."/>
            <person name="Pearson M."/>
            <person name="Priest M."/>
            <person name="Roberts A."/>
            <person name="Saif S."/>
            <person name="Shea T."/>
            <person name="Sisk P."/>
            <person name="Sykes S."/>
            <person name="Wortman J."/>
            <person name="Nusbaum C."/>
            <person name="Birren B."/>
        </authorList>
    </citation>
    <scope>NUCLEOTIDE SEQUENCE [LARGE SCALE GENOMIC DNA]</scope>
    <source>
        <strain evidence="1 2">San Antonio 1</strain>
    </source>
</reference>
<organism evidence="1 2">
    <name type="scientific">Plasmodium inui San Antonio 1</name>
    <dbReference type="NCBI Taxonomy" id="1237626"/>
    <lineage>
        <taxon>Eukaryota</taxon>
        <taxon>Sar</taxon>
        <taxon>Alveolata</taxon>
        <taxon>Apicomplexa</taxon>
        <taxon>Aconoidasida</taxon>
        <taxon>Haemosporida</taxon>
        <taxon>Plasmodiidae</taxon>
        <taxon>Plasmodium</taxon>
        <taxon>Plasmodium (Plasmodium)</taxon>
    </lineage>
</organism>
<gene>
    <name evidence="1" type="ORF">C922_05335</name>
</gene>
<dbReference type="GeneID" id="20040609"/>
<keyword evidence="2" id="KW-1185">Reference proteome</keyword>
<dbReference type="AlphaFoldDB" id="W6ZYB6"/>
<accession>W6ZYB6</accession>
<sequence length="92" mass="11047">MKRLPGRWDKTSHIKIRKFRRPSQVFDELRQVTPKSQAIEGIQKAQRTNKRENHKKVISEDMDEIRDIHLKQIYVLQSPTKLKRKRKGEGTR</sequence>
<dbReference type="EMBL" id="KI965516">
    <property type="protein sequence ID" value="EUD64290.1"/>
    <property type="molecule type" value="Genomic_DNA"/>
</dbReference>